<dbReference type="InterPro" id="IPR011707">
    <property type="entry name" value="Cu-oxidase-like_N"/>
</dbReference>
<evidence type="ECO:0000256" key="2">
    <source>
        <dbReference type="ARBA" id="ARBA00011245"/>
    </source>
</evidence>
<evidence type="ECO:0000259" key="11">
    <source>
        <dbReference type="Pfam" id="PF07731"/>
    </source>
</evidence>
<dbReference type="CDD" id="cd13890">
    <property type="entry name" value="CuRO_3_CueO_FtsP"/>
    <property type="match status" value="1"/>
</dbReference>
<dbReference type="Pfam" id="PF07731">
    <property type="entry name" value="Cu-oxidase_2"/>
    <property type="match status" value="1"/>
</dbReference>
<comment type="caution">
    <text evidence="13">The sequence shown here is derived from an EMBL/GenBank/DDBJ whole genome shotgun (WGS) entry which is preliminary data.</text>
</comment>
<sequence length="495" mass="53700">MVTRRSVLGGALAATGASLITGGALMPLLNARSAQAADGAAGAGSGTGGGPAVAAPEPFTVRMPTLPVLSPISTLGGQDLYYVTIKEVAREILPGVQTKVLTYDGHFPGPVLRARSGRKVVVRHRNTLTMPVAVHLHGGSVTPENDGSPMDTVAPGSARTYTYPNQQPHAPLWFHDHAHHMESEHVYRGLSGSYLLTDEVESALPLPAGQYEVPIALRDARFDEAGRLVYQMDDVFGRTTVLANGRPTPYFPVAARKYRFRLLNSSNMRFFQLRLSDGGQMIQIGTDGGLLERPFTTDTVGLSPAERADVVIDFSRYPVGTKIVLENTLGPGTPEQVGKVLRFDVVRTAADPSRVPDVLRTLPPLAPATVQRSIVLSMDEDGRQEPRGLMDGQVWDPARIDQTIAHGSSEIWTVTNANKVVPHNFHMHLVQFRVLERNGAPAGPAESGLKDTVRLFPGETVKLHATFDTYRGTYVYHCHLLDHSAMGMMANFRVR</sequence>
<dbReference type="Pfam" id="PF00394">
    <property type="entry name" value="Cu-oxidase"/>
    <property type="match status" value="1"/>
</dbReference>
<evidence type="ECO:0000256" key="5">
    <source>
        <dbReference type="ARBA" id="ARBA00038978"/>
    </source>
</evidence>
<dbReference type="InterPro" id="IPR008972">
    <property type="entry name" value="Cupredoxin"/>
</dbReference>
<feature type="domain" description="Plastocyanin-like" evidence="12">
    <location>
        <begin position="86"/>
        <end position="198"/>
    </location>
</feature>
<protein>
    <recommendedName>
        <fullName evidence="6">Multicopper oxidase CueO</fullName>
        <ecNumber evidence="5">1.16.3.4</ecNumber>
    </recommendedName>
    <alternativeName>
        <fullName evidence="7">Copper efflux oxidase</fullName>
    </alternativeName>
    <alternativeName>
        <fullName evidence="8">Cuprous oxidase</fullName>
    </alternativeName>
</protein>
<comment type="subunit">
    <text evidence="2">Monomer.</text>
</comment>
<evidence type="ECO:0000256" key="9">
    <source>
        <dbReference type="ARBA" id="ARBA00048092"/>
    </source>
</evidence>
<evidence type="ECO:0000259" key="10">
    <source>
        <dbReference type="Pfam" id="PF00394"/>
    </source>
</evidence>
<evidence type="ECO:0000256" key="8">
    <source>
        <dbReference type="ARBA" id="ARBA00043090"/>
    </source>
</evidence>
<dbReference type="PROSITE" id="PS00080">
    <property type="entry name" value="MULTICOPPER_OXIDASE2"/>
    <property type="match status" value="1"/>
</dbReference>
<keyword evidence="4" id="KW-0560">Oxidoreductase</keyword>
<dbReference type="Pfam" id="PF07732">
    <property type="entry name" value="Cu-oxidase_3"/>
    <property type="match status" value="1"/>
</dbReference>
<evidence type="ECO:0000313" key="13">
    <source>
        <dbReference type="EMBL" id="MBW5482630.1"/>
    </source>
</evidence>
<evidence type="ECO:0000256" key="3">
    <source>
        <dbReference type="ARBA" id="ARBA00022723"/>
    </source>
</evidence>
<keyword evidence="3" id="KW-0479">Metal-binding</keyword>
<dbReference type="InterPro" id="IPR045087">
    <property type="entry name" value="Cu-oxidase_fam"/>
</dbReference>
<dbReference type="PANTHER" id="PTHR48267">
    <property type="entry name" value="CUPREDOXIN SUPERFAMILY PROTEIN"/>
    <property type="match status" value="1"/>
</dbReference>
<dbReference type="SUPFAM" id="SSF49503">
    <property type="entry name" value="Cupredoxins"/>
    <property type="match status" value="3"/>
</dbReference>
<comment type="similarity">
    <text evidence="1">Belongs to the multicopper oxidase family.</text>
</comment>
<dbReference type="EMBL" id="WTFF01000066">
    <property type="protein sequence ID" value="MBW5482630.1"/>
    <property type="molecule type" value="Genomic_DNA"/>
</dbReference>
<reference evidence="13 14" key="1">
    <citation type="submission" date="2019-12" db="EMBL/GenBank/DDBJ databases">
        <title>Genome sequence of Streptomyces bambusae.</title>
        <authorList>
            <person name="Bansal K."/>
            <person name="Choksket S."/>
            <person name="Korpole S."/>
            <person name="Patil P.B."/>
        </authorList>
    </citation>
    <scope>NUCLEOTIDE SEQUENCE [LARGE SCALE GENOMIC DNA]</scope>
    <source>
        <strain evidence="13 14">SK60</strain>
    </source>
</reference>
<evidence type="ECO:0000313" key="14">
    <source>
        <dbReference type="Proteomes" id="UP000812013"/>
    </source>
</evidence>
<dbReference type="InterPro" id="IPR001117">
    <property type="entry name" value="Cu-oxidase_2nd"/>
</dbReference>
<evidence type="ECO:0000259" key="12">
    <source>
        <dbReference type="Pfam" id="PF07732"/>
    </source>
</evidence>
<dbReference type="InterPro" id="IPR006311">
    <property type="entry name" value="TAT_signal"/>
</dbReference>
<gene>
    <name evidence="13" type="ORF">GPJ59_12215</name>
</gene>
<dbReference type="PANTHER" id="PTHR48267:SF1">
    <property type="entry name" value="BILIRUBIN OXIDASE"/>
    <property type="match status" value="1"/>
</dbReference>
<proteinExistence type="inferred from homology"/>
<dbReference type="Gene3D" id="2.60.40.420">
    <property type="entry name" value="Cupredoxins - blue copper proteins"/>
    <property type="match status" value="3"/>
</dbReference>
<evidence type="ECO:0000256" key="1">
    <source>
        <dbReference type="ARBA" id="ARBA00010609"/>
    </source>
</evidence>
<dbReference type="PROSITE" id="PS51318">
    <property type="entry name" value="TAT"/>
    <property type="match status" value="1"/>
</dbReference>
<comment type="catalytic activity">
    <reaction evidence="9">
        <text>4 Cu(+) + O2 + 4 H(+) = 4 Cu(2+) + 2 H2O</text>
        <dbReference type="Rhea" id="RHEA:30083"/>
        <dbReference type="ChEBI" id="CHEBI:15377"/>
        <dbReference type="ChEBI" id="CHEBI:15378"/>
        <dbReference type="ChEBI" id="CHEBI:15379"/>
        <dbReference type="ChEBI" id="CHEBI:29036"/>
        <dbReference type="ChEBI" id="CHEBI:49552"/>
        <dbReference type="EC" id="1.16.3.4"/>
    </reaction>
    <physiologicalReaction direction="left-to-right" evidence="9">
        <dbReference type="Rhea" id="RHEA:30084"/>
    </physiologicalReaction>
</comment>
<evidence type="ECO:0000256" key="4">
    <source>
        <dbReference type="ARBA" id="ARBA00023002"/>
    </source>
</evidence>
<dbReference type="RefSeq" id="WP_219667075.1">
    <property type="nucleotide sequence ID" value="NZ_WTFF01000066.1"/>
</dbReference>
<dbReference type="InterPro" id="IPR011706">
    <property type="entry name" value="Cu-oxidase_C"/>
</dbReference>
<organism evidence="13 14">
    <name type="scientific">Streptomyces bambusae</name>
    <dbReference type="NCBI Taxonomy" id="1550616"/>
    <lineage>
        <taxon>Bacteria</taxon>
        <taxon>Bacillati</taxon>
        <taxon>Actinomycetota</taxon>
        <taxon>Actinomycetes</taxon>
        <taxon>Kitasatosporales</taxon>
        <taxon>Streptomycetaceae</taxon>
        <taxon>Streptomyces</taxon>
    </lineage>
</organism>
<dbReference type="Proteomes" id="UP000812013">
    <property type="component" value="Unassembled WGS sequence"/>
</dbReference>
<evidence type="ECO:0000256" key="6">
    <source>
        <dbReference type="ARBA" id="ARBA00041027"/>
    </source>
</evidence>
<dbReference type="EC" id="1.16.3.4" evidence="5"/>
<feature type="domain" description="Plastocyanin-like" evidence="10">
    <location>
        <begin position="255"/>
        <end position="316"/>
    </location>
</feature>
<accession>A0ABS6Z7F7</accession>
<keyword evidence="14" id="KW-1185">Reference proteome</keyword>
<feature type="domain" description="Plastocyanin-like" evidence="11">
    <location>
        <begin position="383"/>
        <end position="495"/>
    </location>
</feature>
<name>A0ABS6Z7F7_9ACTN</name>
<dbReference type="InterPro" id="IPR002355">
    <property type="entry name" value="Cu_oxidase_Cu_BS"/>
</dbReference>
<evidence type="ECO:0000256" key="7">
    <source>
        <dbReference type="ARBA" id="ARBA00042896"/>
    </source>
</evidence>